<sequence>MGSDVAEVVDKQSGPCSFKVHCLMCSELLKLVTRISSIFPAMEEAHPRGSSGIQELCSLSDAIEKANRLLQHCRESSKLYLAVTGDVIASRCKKSRNLLVNCLGHLQTMLPLELGEEISHIMDDLRHATFTLESSEEEAGKAVRGLLHQDASATDSVEYEVKALQFAASKLHITSPKTIWIEKQSIKKLHDKVSDSDPKKKKILKYLLYLLKKYGNLILQEQSSNDYVQHEGAFAFQKCRHNSGFSQSVEVGSRIGSWHREDQIDFSSRATPHEEFKCPISSRLMYDPVVIASGQTFERIYIQKWFDEGNDICPKTKKRLAHLSLTPNMAMKDLISKWSMRHGVTIPDPTIVPEFLHSWEASSASIASFGSSMNDLHLPMDLSNMSLGSLDTSYNSDSSNTKTADGLNLNSVRTKDEHKCQSYASIHETDLESLSRLADLKWESQCEAIEDIKKHLNNSNEACQFMSSDNFVEPLVRFLKDANDLHDVRAQKAGCQLLLAYVSRSRSGISYLCKEAFSLLATVLGSEATEESLAILEVLSGHQYCRDKIVASGALTSIVKMLDSCNRDFQERVIKILCNFSSNIDICSLIVSLECIPKLVPLLDSTIGGNCVLLLKNLCNTEEGKVSVAETNGCIASVVKLLASDSHEDQENAVAVLLSLCSQRVQYCQLVMDEDVIPALFHISVNGNDMGKASALELLRCLRDVEYDYVDDQACIRSDIDFPSESPNLSEEKKPSKTSRFLGKISMFKPTRKKK</sequence>
<dbReference type="Pfam" id="PF04564">
    <property type="entry name" value="U-box"/>
    <property type="match status" value="1"/>
</dbReference>
<dbReference type="InterPro" id="IPR003613">
    <property type="entry name" value="Ubox_domain"/>
</dbReference>
<dbReference type="AlphaFoldDB" id="A0A8T1R8U2"/>
<dbReference type="GO" id="GO:0004842">
    <property type="term" value="F:ubiquitin-protein transferase activity"/>
    <property type="evidence" value="ECO:0007669"/>
    <property type="project" value="InterPro"/>
</dbReference>
<dbReference type="GO" id="GO:0016567">
    <property type="term" value="P:protein ubiquitination"/>
    <property type="evidence" value="ECO:0007669"/>
    <property type="project" value="InterPro"/>
</dbReference>
<proteinExistence type="predicted"/>
<reference evidence="2" key="1">
    <citation type="submission" date="2020-12" db="EMBL/GenBank/DDBJ databases">
        <title>WGS assembly of Carya illinoinensis cv. Pawnee.</title>
        <authorList>
            <person name="Platts A."/>
            <person name="Shu S."/>
            <person name="Wright S."/>
            <person name="Barry K."/>
            <person name="Edger P."/>
            <person name="Pires J.C."/>
            <person name="Schmutz J."/>
        </authorList>
    </citation>
    <scope>NUCLEOTIDE SEQUENCE</scope>
    <source>
        <tissue evidence="2">Leaf</tissue>
    </source>
</reference>
<evidence type="ECO:0000259" key="1">
    <source>
        <dbReference type="PROSITE" id="PS51698"/>
    </source>
</evidence>
<protein>
    <recommendedName>
        <fullName evidence="1">U-box domain-containing protein</fullName>
    </recommendedName>
</protein>
<organism evidence="2 3">
    <name type="scientific">Carya illinoinensis</name>
    <name type="common">Pecan</name>
    <dbReference type="NCBI Taxonomy" id="32201"/>
    <lineage>
        <taxon>Eukaryota</taxon>
        <taxon>Viridiplantae</taxon>
        <taxon>Streptophyta</taxon>
        <taxon>Embryophyta</taxon>
        <taxon>Tracheophyta</taxon>
        <taxon>Spermatophyta</taxon>
        <taxon>Magnoliopsida</taxon>
        <taxon>eudicotyledons</taxon>
        <taxon>Gunneridae</taxon>
        <taxon>Pentapetalae</taxon>
        <taxon>rosids</taxon>
        <taxon>fabids</taxon>
        <taxon>Fagales</taxon>
        <taxon>Juglandaceae</taxon>
        <taxon>Carya</taxon>
    </lineage>
</organism>
<feature type="domain" description="U-box" evidence="1">
    <location>
        <begin position="271"/>
        <end position="345"/>
    </location>
</feature>
<gene>
    <name evidence="2" type="ORF">CIPAW_02G018600</name>
</gene>
<dbReference type="EMBL" id="CM031810">
    <property type="protein sequence ID" value="KAG6663326.1"/>
    <property type="molecule type" value="Genomic_DNA"/>
</dbReference>
<dbReference type="InterPro" id="IPR045210">
    <property type="entry name" value="RING-Ubox_PUB"/>
</dbReference>
<dbReference type="SMART" id="SM00504">
    <property type="entry name" value="Ubox"/>
    <property type="match status" value="1"/>
</dbReference>
<evidence type="ECO:0000313" key="3">
    <source>
        <dbReference type="Proteomes" id="UP000811609"/>
    </source>
</evidence>
<comment type="caution">
    <text evidence="2">The sequence shown here is derived from an EMBL/GenBank/DDBJ whole genome shotgun (WGS) entry which is preliminary data.</text>
</comment>
<dbReference type="Proteomes" id="UP000811609">
    <property type="component" value="Chromosome 2"/>
</dbReference>
<accession>A0A8T1R8U2</accession>
<dbReference type="CDD" id="cd16664">
    <property type="entry name" value="RING-Ubox_PUB"/>
    <property type="match status" value="1"/>
</dbReference>
<evidence type="ECO:0000313" key="2">
    <source>
        <dbReference type="EMBL" id="KAG6663326.1"/>
    </source>
</evidence>
<dbReference type="PANTHER" id="PTHR23315:SF240">
    <property type="entry name" value="U-BOX DOMAIN-CONTAINING PROTEIN 5"/>
    <property type="match status" value="1"/>
</dbReference>
<keyword evidence="3" id="KW-1185">Reference proteome</keyword>
<dbReference type="PANTHER" id="PTHR23315">
    <property type="entry name" value="U BOX DOMAIN-CONTAINING"/>
    <property type="match status" value="1"/>
</dbReference>
<name>A0A8T1R8U2_CARIL</name>
<dbReference type="PROSITE" id="PS51698">
    <property type="entry name" value="U_BOX"/>
    <property type="match status" value="1"/>
</dbReference>